<dbReference type="SUPFAM" id="SSF56925">
    <property type="entry name" value="OMPA-like"/>
    <property type="match status" value="1"/>
</dbReference>
<dbReference type="AlphaFoldDB" id="A0A1M5J0M4"/>
<protein>
    <recommendedName>
        <fullName evidence="4">Outer membrane protein beta-barrel domain-containing protein</fullName>
    </recommendedName>
</protein>
<keyword evidence="3" id="KW-1185">Reference proteome</keyword>
<accession>A0A1M5J0M4</accession>
<evidence type="ECO:0000313" key="2">
    <source>
        <dbReference type="EMBL" id="SHG34124.1"/>
    </source>
</evidence>
<keyword evidence="1" id="KW-0732">Signal</keyword>
<dbReference type="InterPro" id="IPR011250">
    <property type="entry name" value="OMP/PagP_B-barrel"/>
</dbReference>
<dbReference type="OrthoDB" id="978645at2"/>
<evidence type="ECO:0008006" key="4">
    <source>
        <dbReference type="Google" id="ProtNLM"/>
    </source>
</evidence>
<evidence type="ECO:0000256" key="1">
    <source>
        <dbReference type="SAM" id="SignalP"/>
    </source>
</evidence>
<proteinExistence type="predicted"/>
<feature type="signal peptide" evidence="1">
    <location>
        <begin position="1"/>
        <end position="20"/>
    </location>
</feature>
<organism evidence="2 3">
    <name type="scientific">Flavobacterium segetis</name>
    <dbReference type="NCBI Taxonomy" id="271157"/>
    <lineage>
        <taxon>Bacteria</taxon>
        <taxon>Pseudomonadati</taxon>
        <taxon>Bacteroidota</taxon>
        <taxon>Flavobacteriia</taxon>
        <taxon>Flavobacteriales</taxon>
        <taxon>Flavobacteriaceae</taxon>
        <taxon>Flavobacterium</taxon>
    </lineage>
</organism>
<feature type="chain" id="PRO_5013268476" description="Outer membrane protein beta-barrel domain-containing protein" evidence="1">
    <location>
        <begin position="21"/>
        <end position="167"/>
    </location>
</feature>
<gene>
    <name evidence="2" type="ORF">SAMN05444396_10930</name>
</gene>
<dbReference type="Gene3D" id="2.40.160.20">
    <property type="match status" value="1"/>
</dbReference>
<dbReference type="EMBL" id="FQWE01000009">
    <property type="protein sequence ID" value="SHG34124.1"/>
    <property type="molecule type" value="Genomic_DNA"/>
</dbReference>
<dbReference type="Proteomes" id="UP000184036">
    <property type="component" value="Unassembled WGS sequence"/>
</dbReference>
<reference evidence="3" key="1">
    <citation type="submission" date="2016-11" db="EMBL/GenBank/DDBJ databases">
        <authorList>
            <person name="Varghese N."/>
            <person name="Submissions S."/>
        </authorList>
    </citation>
    <scope>NUCLEOTIDE SEQUENCE [LARGE SCALE GENOMIC DNA]</scope>
    <source>
        <strain evidence="3">DSM 19741</strain>
    </source>
</reference>
<dbReference type="STRING" id="271157.SAMN05444396_10930"/>
<evidence type="ECO:0000313" key="3">
    <source>
        <dbReference type="Proteomes" id="UP000184036"/>
    </source>
</evidence>
<name>A0A1M5J0M4_9FLAO</name>
<sequence>MKKIIASAIMLIGLTFAAQAQDISKNAIGLRFGDSGGFGGELSYQRALSSNNRLELDLGWRNRSNYNNKNYDDQAIKLTGLYQWVWNIDGGFNWYAGVGGGVGSYSYDDNNNSYNDTFAFAAGDIGIEYNFDFPLLVSLDFRPEFGGSGYYKNNYGSDVALSLRYQF</sequence>
<dbReference type="RefSeq" id="WP_072992855.1">
    <property type="nucleotide sequence ID" value="NZ_FQWE01000009.1"/>
</dbReference>